<comment type="caution">
    <text evidence="1">The sequence shown here is derived from an EMBL/GenBank/DDBJ whole genome shotgun (WGS) entry which is preliminary data.</text>
</comment>
<sequence>MNGVARGLARLRDSRWDMYAEPLREMRLAMQIVYFANHMPFASGVTLHVPLLTMIEPVPSPDEHAAVGSEHVHH</sequence>
<keyword evidence="2" id="KW-1185">Reference proteome</keyword>
<dbReference type="AlphaFoldDB" id="A0A1X2L749"/>
<name>A0A1X2L749_9MYCO</name>
<accession>A0A1X2L749</accession>
<gene>
    <name evidence="1" type="ORF">B8W69_09135</name>
</gene>
<evidence type="ECO:0000313" key="2">
    <source>
        <dbReference type="Proteomes" id="UP000242320"/>
    </source>
</evidence>
<dbReference type="OrthoDB" id="4735765at2"/>
<dbReference type="RefSeq" id="WP_085289500.1">
    <property type="nucleotide sequence ID" value="NZ_NCXM01000007.1"/>
</dbReference>
<dbReference type="Proteomes" id="UP000242320">
    <property type="component" value="Unassembled WGS sequence"/>
</dbReference>
<organism evidence="1 2">
    <name type="scientific">Mycolicibacterium vulneris</name>
    <dbReference type="NCBI Taxonomy" id="547163"/>
    <lineage>
        <taxon>Bacteria</taxon>
        <taxon>Bacillati</taxon>
        <taxon>Actinomycetota</taxon>
        <taxon>Actinomycetes</taxon>
        <taxon>Mycobacteriales</taxon>
        <taxon>Mycobacteriaceae</taxon>
        <taxon>Mycolicibacterium</taxon>
    </lineage>
</organism>
<protein>
    <submittedName>
        <fullName evidence="1">Uncharacterized protein</fullName>
    </submittedName>
</protein>
<proteinExistence type="predicted"/>
<evidence type="ECO:0000313" key="1">
    <source>
        <dbReference type="EMBL" id="OSC29796.1"/>
    </source>
</evidence>
<reference evidence="1 2" key="1">
    <citation type="submission" date="2017-04" db="EMBL/GenBank/DDBJ databases">
        <title>The new phylogeny of genus Mycobacterium.</title>
        <authorList>
            <person name="Tortoli E."/>
            <person name="Trovato A."/>
            <person name="Cirillo D.M."/>
        </authorList>
    </citation>
    <scope>NUCLEOTIDE SEQUENCE [LARGE SCALE GENOMIC DNA]</scope>
    <source>
        <strain evidence="1 2">DSM 45247</strain>
    </source>
</reference>
<dbReference type="EMBL" id="NCXM01000007">
    <property type="protein sequence ID" value="OSC29796.1"/>
    <property type="molecule type" value="Genomic_DNA"/>
</dbReference>